<dbReference type="Proteomes" id="UP000285744">
    <property type="component" value="Unassembled WGS sequence"/>
</dbReference>
<dbReference type="EMBL" id="RAQQ01000001">
    <property type="protein sequence ID" value="RKF29245.1"/>
    <property type="molecule type" value="Genomic_DNA"/>
</dbReference>
<evidence type="ECO:0000259" key="7">
    <source>
        <dbReference type="Pfam" id="PF08531"/>
    </source>
</evidence>
<dbReference type="Pfam" id="PF17390">
    <property type="entry name" value="Bac_rhamnosid_C"/>
    <property type="match status" value="1"/>
</dbReference>
<reference evidence="10 11" key="1">
    <citation type="journal article" date="2018" name="Int. J. Syst. Evol. Microbiol.">
        <title>Micromonospora globbae sp. nov., an endophytic actinomycete isolated from roots of Globba winitii C. H. Wright.</title>
        <authorList>
            <person name="Kuncharoen N."/>
            <person name="Pittayakhajonwut P."/>
            <person name="Tanasupawat S."/>
        </authorList>
    </citation>
    <scope>NUCLEOTIDE SEQUENCE [LARGE SCALE GENOMIC DNA]</scope>
    <source>
        <strain evidence="10 11">WPS1-2</strain>
    </source>
</reference>
<dbReference type="SUPFAM" id="SSF48208">
    <property type="entry name" value="Six-hairpin glycosidases"/>
    <property type="match status" value="1"/>
</dbReference>
<evidence type="ECO:0000259" key="6">
    <source>
        <dbReference type="Pfam" id="PF05592"/>
    </source>
</evidence>
<dbReference type="Pfam" id="PF25788">
    <property type="entry name" value="Ig_Rha78A_N"/>
    <property type="match status" value="1"/>
</dbReference>
<evidence type="ECO:0000259" key="8">
    <source>
        <dbReference type="Pfam" id="PF17389"/>
    </source>
</evidence>
<organism evidence="10 11">
    <name type="scientific">Micromonospora globbae</name>
    <dbReference type="NCBI Taxonomy" id="1894969"/>
    <lineage>
        <taxon>Bacteria</taxon>
        <taxon>Bacillati</taxon>
        <taxon>Actinomycetota</taxon>
        <taxon>Actinomycetes</taxon>
        <taxon>Micromonosporales</taxon>
        <taxon>Micromonosporaceae</taxon>
        <taxon>Micromonospora</taxon>
    </lineage>
</organism>
<dbReference type="InterPro" id="IPR013737">
    <property type="entry name" value="Bac_rhamnosid_N"/>
</dbReference>
<dbReference type="InterPro" id="IPR008928">
    <property type="entry name" value="6-hairpin_glycosidase_sf"/>
</dbReference>
<keyword evidence="5" id="KW-0732">Signal</keyword>
<dbReference type="InterPro" id="IPR035398">
    <property type="entry name" value="Bac_rhamnosid_C"/>
</dbReference>
<dbReference type="PIRSF" id="PIRSF010631">
    <property type="entry name" value="A-rhamnsds"/>
    <property type="match status" value="1"/>
</dbReference>
<dbReference type="GO" id="GO:0005975">
    <property type="term" value="P:carbohydrate metabolic process"/>
    <property type="evidence" value="ECO:0007669"/>
    <property type="project" value="InterPro"/>
</dbReference>
<keyword evidence="3" id="KW-0378">Hydrolase</keyword>
<evidence type="ECO:0000313" key="10">
    <source>
        <dbReference type="EMBL" id="RKF29245.1"/>
    </source>
</evidence>
<feature type="domain" description="Bacterial alpha-L-rhamnosidase N-terminal" evidence="7">
    <location>
        <begin position="332"/>
        <end position="500"/>
    </location>
</feature>
<name>A0A420F8L1_9ACTN</name>
<dbReference type="InterPro" id="IPR012341">
    <property type="entry name" value="6hp_glycosidase-like_sf"/>
</dbReference>
<accession>A0A420F8L1</accession>
<dbReference type="EC" id="3.2.1.40" evidence="2"/>
<dbReference type="AlphaFoldDB" id="A0A420F8L1"/>
<comment type="caution">
    <text evidence="10">The sequence shown here is derived from an EMBL/GenBank/DDBJ whole genome shotgun (WGS) entry which is preliminary data.</text>
</comment>
<dbReference type="GO" id="GO:0030596">
    <property type="term" value="F:alpha-L-rhamnosidase activity"/>
    <property type="evidence" value="ECO:0007669"/>
    <property type="project" value="UniProtKB-EC"/>
</dbReference>
<dbReference type="Gene3D" id="2.60.420.10">
    <property type="entry name" value="Maltose phosphorylase, domain 3"/>
    <property type="match status" value="1"/>
</dbReference>
<feature type="signal peptide" evidence="5">
    <location>
        <begin position="1"/>
        <end position="37"/>
    </location>
</feature>
<dbReference type="Pfam" id="PF08531">
    <property type="entry name" value="Bac_rhamnosid_N"/>
    <property type="match status" value="1"/>
</dbReference>
<feature type="domain" description="Alpha-L-rhamnosidase C-terminal" evidence="9">
    <location>
        <begin position="952"/>
        <end position="1025"/>
    </location>
</feature>
<sequence length="1062" mass="115492">MSDLLGGPTTRPGAVLPRKLATLAAAVALCLVGTVGAAGAPASASASARSDLHVRQLTTNGQHDPLGIDDPTPRFGWLLQATRRGQAQGAYRLLVASNPSRLHAGRPDVWDSGRVEARDSTQVAYRGPELRSRSRYYWTVQVWDAAGRAAGPAPVAWFETGLLEESDWSADWIARDVATWLPTESAEQDHPASLRSGHTLGQTFTADRPFDAAAGRMPTWNTADSDFTVTLRRDGPTGSVLATRRLVDHPDNAWGEVRLDRPAEPGTYYLEMSDLDGTAGWWSHTGDVYEHGSAYADGQPVAGDRTVRWSPTVEVQDERTSQLRKEFRAGRDVVRARLYVTALGVYDVRLNGSMVSRDRFAPGWTDYTKRVQYQTYDVTRLLRAGDNAIGVRLSTGWYAGRVAIYGPNLYGDLPGVLGQLEITYRNGSTQTVVTDTSWRGTRGPIRSSDMLDGEDYDAREETPGWSRPGYDDSGWERAVEKTGVTAELVAQADPPVRVTQELPTRRMTQPRPGTYVFDLGQNMVGTARVRVRGAEPGQRLTIRYGEEVNPDGTLYTANLRSAKATDHYTASGADIETVDPVFTFHGFRYVEVTGYPGQPRPDDVVGQVIGTDTPVTGSLRTSSPMLNQLQSNIVWSQRGNFLSVPTDCPQRDERMGWTGDINVFAPTAAFNMDVSTFLGDKWLRDLRDAQRADGAFTDVAPYVPVVGGGNAGWGDAGVTVPYTVWQTYGDTEVIEENYDAMAAWIDYLEANSDGYIRPDAGYGDWLNLDDNTPRDLIGTAYFAHVTRLLSQMAAAIGRTADAQEYAALADAVTDAFVARYVGADGRLPGDAQAGYVIALSFGLIPDDLVDEAADHLVANLERHDWHLATGFLGTPDLLPVLTATGHTDVAYRLVNQRSYPSWGYEIDKGATTIWERWNSIMPDGSFGDVGMNSFNHYAYGAVGNWMYRTIAGIQPDPASPGYAHFRVAPQPGGGLTSARASYESAYGTITSAWSLRHGHLTLEVTVPVNTTATIEIPADAAVREGGRPVAGAPGVRAVARDGDVLRVEVGSGSYRFTEGSDS</sequence>
<feature type="region of interest" description="Disordered" evidence="4">
    <location>
        <begin position="438"/>
        <end position="473"/>
    </location>
</feature>
<dbReference type="InterPro" id="IPR035396">
    <property type="entry name" value="Bac_rhamnosid6H"/>
</dbReference>
<protein>
    <recommendedName>
        <fullName evidence="2">alpha-L-rhamnosidase</fullName>
        <ecNumber evidence="2">3.2.1.40</ecNumber>
    </recommendedName>
</protein>
<dbReference type="PANTHER" id="PTHR33307">
    <property type="entry name" value="ALPHA-RHAMNOSIDASE (EUROFUNG)"/>
    <property type="match status" value="1"/>
</dbReference>
<proteinExistence type="predicted"/>
<evidence type="ECO:0000256" key="3">
    <source>
        <dbReference type="ARBA" id="ARBA00022801"/>
    </source>
</evidence>
<dbReference type="OrthoDB" id="9761045at2"/>
<dbReference type="InterPro" id="IPR008902">
    <property type="entry name" value="Rhamnosid_concanavalin"/>
</dbReference>
<gene>
    <name evidence="10" type="ORF">D7I43_01360</name>
</gene>
<evidence type="ECO:0000256" key="2">
    <source>
        <dbReference type="ARBA" id="ARBA00012652"/>
    </source>
</evidence>
<evidence type="ECO:0000256" key="1">
    <source>
        <dbReference type="ARBA" id="ARBA00001445"/>
    </source>
</evidence>
<dbReference type="Gene3D" id="2.60.120.260">
    <property type="entry name" value="Galactose-binding domain-like"/>
    <property type="match status" value="2"/>
</dbReference>
<feature type="domain" description="Alpha-L-rhamnosidase six-hairpin glycosidase" evidence="8">
    <location>
        <begin position="616"/>
        <end position="950"/>
    </location>
</feature>
<evidence type="ECO:0000313" key="11">
    <source>
        <dbReference type="Proteomes" id="UP000285744"/>
    </source>
</evidence>
<dbReference type="Pfam" id="PF05592">
    <property type="entry name" value="Bac_rhamnosid"/>
    <property type="match status" value="1"/>
</dbReference>
<dbReference type="Pfam" id="PF17389">
    <property type="entry name" value="Bac_rhamnosid6H"/>
    <property type="match status" value="1"/>
</dbReference>
<dbReference type="Gene3D" id="1.50.10.10">
    <property type="match status" value="1"/>
</dbReference>
<dbReference type="Gene3D" id="2.60.40.10">
    <property type="entry name" value="Immunoglobulins"/>
    <property type="match status" value="1"/>
</dbReference>
<comment type="catalytic activity">
    <reaction evidence="1">
        <text>Hydrolysis of terminal non-reducing alpha-L-rhamnose residues in alpha-L-rhamnosides.</text>
        <dbReference type="EC" id="3.2.1.40"/>
    </reaction>
</comment>
<evidence type="ECO:0000259" key="9">
    <source>
        <dbReference type="Pfam" id="PF17390"/>
    </source>
</evidence>
<dbReference type="InterPro" id="IPR013783">
    <property type="entry name" value="Ig-like_fold"/>
</dbReference>
<feature type="domain" description="Alpha-L-rhamnosidase concanavalin-like" evidence="6">
    <location>
        <begin position="510"/>
        <end position="609"/>
    </location>
</feature>
<dbReference type="PANTHER" id="PTHR33307:SF6">
    <property type="entry name" value="ALPHA-RHAMNOSIDASE (EUROFUNG)-RELATED"/>
    <property type="match status" value="1"/>
</dbReference>
<feature type="chain" id="PRO_5019443552" description="alpha-L-rhamnosidase" evidence="5">
    <location>
        <begin position="38"/>
        <end position="1062"/>
    </location>
</feature>
<evidence type="ECO:0000256" key="4">
    <source>
        <dbReference type="SAM" id="MobiDB-lite"/>
    </source>
</evidence>
<dbReference type="InterPro" id="IPR016007">
    <property type="entry name" value="Alpha_rhamnosid"/>
</dbReference>
<evidence type="ECO:0000256" key="5">
    <source>
        <dbReference type="SAM" id="SignalP"/>
    </source>
</evidence>